<comment type="caution">
    <text evidence="15">The sequence shown here is derived from an EMBL/GenBank/DDBJ whole genome shotgun (WGS) entry which is preliminary data.</text>
</comment>
<dbReference type="InterPro" id="IPR027359">
    <property type="entry name" value="Volt_channel_dom_sf"/>
</dbReference>
<dbReference type="GO" id="GO:0005886">
    <property type="term" value="C:plasma membrane"/>
    <property type="evidence" value="ECO:0007669"/>
    <property type="project" value="UniProtKB-SubCell"/>
</dbReference>
<feature type="transmembrane region" description="Helical" evidence="13">
    <location>
        <begin position="42"/>
        <end position="63"/>
    </location>
</feature>
<dbReference type="GO" id="GO:0034702">
    <property type="term" value="C:monoatomic ion channel complex"/>
    <property type="evidence" value="ECO:0007669"/>
    <property type="project" value="UniProtKB-KW"/>
</dbReference>
<evidence type="ECO:0000256" key="2">
    <source>
        <dbReference type="ARBA" id="ARBA00015897"/>
    </source>
</evidence>
<dbReference type="SUPFAM" id="SSF81324">
    <property type="entry name" value="Voltage-gated potassium channels"/>
    <property type="match status" value="1"/>
</dbReference>
<keyword evidence="8" id="KW-0175">Coiled coil</keyword>
<evidence type="ECO:0000256" key="9">
    <source>
        <dbReference type="ARBA" id="ARBA00023065"/>
    </source>
</evidence>
<keyword evidence="5 13" id="KW-0812">Transmembrane</keyword>
<sequence>MSEEQTLLPSPSRARNARPSRLDNNISQWRQKLAHLLETKRLHSFVIVLIVIDAACVLADLTYTVLSEDCGGPSDELPQWLEVLAHISLVITSFFMIEIPLSLWAFGPSYFNPFGPFIHAGLHIFDAIIILTTFVLEVALKGRERELAGLLVILRMWRLVKLVGGMSSNSMVSITAHQLRPRLFEGVAVGAGEIAEETAVRLSETLQELHDTNNQLSVVQNENYALRQRLAMVRNDLEYPTHT</sequence>
<keyword evidence="11" id="KW-0407">Ion channel</keyword>
<accession>A0A9P7FR49</accession>
<evidence type="ECO:0000256" key="4">
    <source>
        <dbReference type="ARBA" id="ARBA00022475"/>
    </source>
</evidence>
<reference evidence="15" key="2">
    <citation type="submission" date="2021-10" db="EMBL/GenBank/DDBJ databases">
        <title>Phylogenomics reveals ancestral predisposition of the termite-cultivated fungus Termitomyces towards a domesticated lifestyle.</title>
        <authorList>
            <person name="Auxier B."/>
            <person name="Grum-Grzhimaylo A."/>
            <person name="Cardenas M.E."/>
            <person name="Lodge J.D."/>
            <person name="Laessoe T."/>
            <person name="Pedersen O."/>
            <person name="Smith M.E."/>
            <person name="Kuyper T.W."/>
            <person name="Franco-Molano E.A."/>
            <person name="Baroni T.J."/>
            <person name="Aanen D.K."/>
        </authorList>
    </citation>
    <scope>NUCLEOTIDE SEQUENCE</scope>
    <source>
        <strain evidence="15">D49</strain>
    </source>
</reference>
<evidence type="ECO:0000256" key="5">
    <source>
        <dbReference type="ARBA" id="ARBA00022692"/>
    </source>
</evidence>
<keyword evidence="6" id="KW-0851">Voltage-gated channel</keyword>
<dbReference type="PANTHER" id="PTHR46480:SF1">
    <property type="entry name" value="VOLTAGE-GATED HYDROGEN CHANNEL 1"/>
    <property type="match status" value="1"/>
</dbReference>
<protein>
    <recommendedName>
        <fullName evidence="2">Voltage-gated hydrogen channel 1</fullName>
    </recommendedName>
    <alternativeName>
        <fullName evidence="12">Hydrogen voltage-gated channel 1</fullName>
    </alternativeName>
</protein>
<evidence type="ECO:0000313" key="16">
    <source>
        <dbReference type="Proteomes" id="UP000717328"/>
    </source>
</evidence>
<comment type="subcellular location">
    <subcellularLocation>
        <location evidence="1">Cell membrane</location>
        <topology evidence="1">Multi-pass membrane protein</topology>
    </subcellularLocation>
</comment>
<reference evidence="15" key="1">
    <citation type="submission" date="2021-02" db="EMBL/GenBank/DDBJ databases">
        <authorList>
            <person name="Nieuwenhuis M."/>
            <person name="Van De Peppel L.J.J."/>
        </authorList>
    </citation>
    <scope>NUCLEOTIDE SEQUENCE</scope>
    <source>
        <strain evidence="15">D49</strain>
    </source>
</reference>
<evidence type="ECO:0000256" key="11">
    <source>
        <dbReference type="ARBA" id="ARBA00023303"/>
    </source>
</evidence>
<dbReference type="EMBL" id="JABCKI010005891">
    <property type="protein sequence ID" value="KAG5636804.1"/>
    <property type="molecule type" value="Genomic_DNA"/>
</dbReference>
<dbReference type="OrthoDB" id="427456at2759"/>
<evidence type="ECO:0000256" key="6">
    <source>
        <dbReference type="ARBA" id="ARBA00022882"/>
    </source>
</evidence>
<dbReference type="Pfam" id="PF00520">
    <property type="entry name" value="Ion_trans"/>
    <property type="match status" value="1"/>
</dbReference>
<dbReference type="GO" id="GO:0030171">
    <property type="term" value="F:voltage-gated proton channel activity"/>
    <property type="evidence" value="ECO:0007669"/>
    <property type="project" value="InterPro"/>
</dbReference>
<evidence type="ECO:0000256" key="3">
    <source>
        <dbReference type="ARBA" id="ARBA00022448"/>
    </source>
</evidence>
<dbReference type="Proteomes" id="UP000717328">
    <property type="component" value="Unassembled WGS sequence"/>
</dbReference>
<feature type="domain" description="Ion transport" evidence="14">
    <location>
        <begin position="43"/>
        <end position="163"/>
    </location>
</feature>
<evidence type="ECO:0000259" key="14">
    <source>
        <dbReference type="Pfam" id="PF00520"/>
    </source>
</evidence>
<evidence type="ECO:0000256" key="12">
    <source>
        <dbReference type="ARBA" id="ARBA00031989"/>
    </source>
</evidence>
<evidence type="ECO:0000256" key="8">
    <source>
        <dbReference type="ARBA" id="ARBA00023054"/>
    </source>
</evidence>
<proteinExistence type="predicted"/>
<evidence type="ECO:0000256" key="7">
    <source>
        <dbReference type="ARBA" id="ARBA00022989"/>
    </source>
</evidence>
<dbReference type="InterPro" id="IPR031846">
    <property type="entry name" value="Hvcn1"/>
</dbReference>
<keyword evidence="16" id="KW-1185">Reference proteome</keyword>
<evidence type="ECO:0000256" key="1">
    <source>
        <dbReference type="ARBA" id="ARBA00004651"/>
    </source>
</evidence>
<dbReference type="Gene3D" id="1.20.120.350">
    <property type="entry name" value="Voltage-gated potassium channels. Chain C"/>
    <property type="match status" value="1"/>
</dbReference>
<keyword evidence="3" id="KW-0813">Transport</keyword>
<dbReference type="AlphaFoldDB" id="A0A9P7FR49"/>
<evidence type="ECO:0000256" key="13">
    <source>
        <dbReference type="SAM" id="Phobius"/>
    </source>
</evidence>
<keyword evidence="7 13" id="KW-1133">Transmembrane helix</keyword>
<keyword evidence="9" id="KW-0406">Ion transport</keyword>
<keyword evidence="4" id="KW-1003">Cell membrane</keyword>
<keyword evidence="10 13" id="KW-0472">Membrane</keyword>
<feature type="transmembrane region" description="Helical" evidence="13">
    <location>
        <begin position="117"/>
        <end position="140"/>
    </location>
</feature>
<name>A0A9P7FR49_9AGAR</name>
<gene>
    <name evidence="15" type="ORF">H0H81_006792</name>
</gene>
<organism evidence="15 16">
    <name type="scientific">Sphagnurus paluster</name>
    <dbReference type="NCBI Taxonomy" id="117069"/>
    <lineage>
        <taxon>Eukaryota</taxon>
        <taxon>Fungi</taxon>
        <taxon>Dikarya</taxon>
        <taxon>Basidiomycota</taxon>
        <taxon>Agaricomycotina</taxon>
        <taxon>Agaricomycetes</taxon>
        <taxon>Agaricomycetidae</taxon>
        <taxon>Agaricales</taxon>
        <taxon>Tricholomatineae</taxon>
        <taxon>Lyophyllaceae</taxon>
        <taxon>Sphagnurus</taxon>
    </lineage>
</organism>
<evidence type="ECO:0000313" key="15">
    <source>
        <dbReference type="EMBL" id="KAG5636804.1"/>
    </source>
</evidence>
<dbReference type="PANTHER" id="PTHR46480">
    <property type="entry name" value="F20B24.22"/>
    <property type="match status" value="1"/>
</dbReference>
<evidence type="ECO:0000256" key="10">
    <source>
        <dbReference type="ARBA" id="ARBA00023136"/>
    </source>
</evidence>
<dbReference type="InterPro" id="IPR005821">
    <property type="entry name" value="Ion_trans_dom"/>
</dbReference>
<feature type="transmembrane region" description="Helical" evidence="13">
    <location>
        <begin position="83"/>
        <end position="105"/>
    </location>
</feature>